<dbReference type="Proteomes" id="UP000694251">
    <property type="component" value="Chromosome 9"/>
</dbReference>
<comment type="caution">
    <text evidence="1">The sequence shown here is derived from an EMBL/GenBank/DDBJ whole genome shotgun (WGS) entry which is preliminary data.</text>
</comment>
<name>A0A8T2AGQ7_ARASU</name>
<keyword evidence="2" id="KW-1185">Reference proteome</keyword>
<proteinExistence type="predicted"/>
<sequence>MHPESTTICDDMMDTSSDRGTDTGIPTALDVQGLPPLNPEADRIEPDPLRRLLFTPNTGREFDAVHTAPPPAALAVAAAAEAAAAEAAATARPAVGAAPGRTGAADQGTHLDDVVQTILELDDLEDAQTTERIDALVVAQVASQSQIKRLRHRRRDSQLCDDRKDCRLHVHELPNARRTNTAGRHRLSLDLSTSILVRACRTIILCQAAQVFKTDLMTTSTERATWNSNL</sequence>
<evidence type="ECO:0000313" key="2">
    <source>
        <dbReference type="Proteomes" id="UP000694251"/>
    </source>
</evidence>
<dbReference type="AlphaFoldDB" id="A0A8T2AGQ7"/>
<evidence type="ECO:0000313" key="1">
    <source>
        <dbReference type="EMBL" id="KAG7572685.1"/>
    </source>
</evidence>
<accession>A0A8T2AGQ7</accession>
<protein>
    <submittedName>
        <fullName evidence="1">Uncharacterized protein</fullName>
    </submittedName>
</protein>
<organism evidence="1 2">
    <name type="scientific">Arabidopsis suecica</name>
    <name type="common">Swedish thale-cress</name>
    <name type="synonym">Cardaminopsis suecica</name>
    <dbReference type="NCBI Taxonomy" id="45249"/>
    <lineage>
        <taxon>Eukaryota</taxon>
        <taxon>Viridiplantae</taxon>
        <taxon>Streptophyta</taxon>
        <taxon>Embryophyta</taxon>
        <taxon>Tracheophyta</taxon>
        <taxon>Spermatophyta</taxon>
        <taxon>Magnoliopsida</taxon>
        <taxon>eudicotyledons</taxon>
        <taxon>Gunneridae</taxon>
        <taxon>Pentapetalae</taxon>
        <taxon>rosids</taxon>
        <taxon>malvids</taxon>
        <taxon>Brassicales</taxon>
        <taxon>Brassicaceae</taxon>
        <taxon>Camelineae</taxon>
        <taxon>Arabidopsis</taxon>
    </lineage>
</organism>
<reference evidence="1 2" key="1">
    <citation type="submission" date="2020-12" db="EMBL/GenBank/DDBJ databases">
        <title>Concerted genomic and epigenomic changes stabilize Arabidopsis allopolyploids.</title>
        <authorList>
            <person name="Chen Z."/>
        </authorList>
    </citation>
    <scope>NUCLEOTIDE SEQUENCE [LARGE SCALE GENOMIC DNA]</scope>
    <source>
        <strain evidence="1">As9502</strain>
        <tissue evidence="1">Leaf</tissue>
    </source>
</reference>
<gene>
    <name evidence="1" type="ORF">ISN44_As09g010410</name>
</gene>
<dbReference type="EMBL" id="JAEFBJ010000009">
    <property type="protein sequence ID" value="KAG7572685.1"/>
    <property type="molecule type" value="Genomic_DNA"/>
</dbReference>